<comment type="caution">
    <text evidence="1">The sequence shown here is derived from an EMBL/GenBank/DDBJ whole genome shotgun (WGS) entry which is preliminary data.</text>
</comment>
<dbReference type="AlphaFoldDB" id="A0A811UFY2"/>
<gene>
    <name evidence="1" type="ORF">CCAP1982_LOCUS6208</name>
</gene>
<sequence length="104" mass="11383">IPSTSSGVRATNVLTAAEIATMWNHVRVYLELGTREQCVKFSEDMGLILKSKLCPVHKSYMSVSDAGNETVGSFRCSKGSCRKKANLSYNIWICPPLVASSRKA</sequence>
<dbReference type="Proteomes" id="UP000606786">
    <property type="component" value="Unassembled WGS sequence"/>
</dbReference>
<feature type="non-terminal residue" evidence="1">
    <location>
        <position position="1"/>
    </location>
</feature>
<organism evidence="1 2">
    <name type="scientific">Ceratitis capitata</name>
    <name type="common">Mediterranean fruit fly</name>
    <name type="synonym">Tephritis capitata</name>
    <dbReference type="NCBI Taxonomy" id="7213"/>
    <lineage>
        <taxon>Eukaryota</taxon>
        <taxon>Metazoa</taxon>
        <taxon>Ecdysozoa</taxon>
        <taxon>Arthropoda</taxon>
        <taxon>Hexapoda</taxon>
        <taxon>Insecta</taxon>
        <taxon>Pterygota</taxon>
        <taxon>Neoptera</taxon>
        <taxon>Endopterygota</taxon>
        <taxon>Diptera</taxon>
        <taxon>Brachycera</taxon>
        <taxon>Muscomorpha</taxon>
        <taxon>Tephritoidea</taxon>
        <taxon>Tephritidae</taxon>
        <taxon>Ceratitis</taxon>
        <taxon>Ceratitis</taxon>
    </lineage>
</organism>
<evidence type="ECO:0000313" key="2">
    <source>
        <dbReference type="Proteomes" id="UP000606786"/>
    </source>
</evidence>
<proteinExistence type="predicted"/>
<accession>A0A811UFY2</accession>
<name>A0A811UFY2_CERCA</name>
<evidence type="ECO:0000313" key="1">
    <source>
        <dbReference type="EMBL" id="CAD6997570.1"/>
    </source>
</evidence>
<dbReference type="OrthoDB" id="8061556at2759"/>
<dbReference type="EMBL" id="CAJHJT010000012">
    <property type="protein sequence ID" value="CAD6997570.1"/>
    <property type="molecule type" value="Genomic_DNA"/>
</dbReference>
<protein>
    <submittedName>
        <fullName evidence="1">(Mediterranean fruit fly) hypothetical protein</fullName>
    </submittedName>
</protein>
<reference evidence="1" key="1">
    <citation type="submission" date="2020-11" db="EMBL/GenBank/DDBJ databases">
        <authorList>
            <person name="Whitehead M."/>
        </authorList>
    </citation>
    <scope>NUCLEOTIDE SEQUENCE</scope>
    <source>
        <strain evidence="1">EGII</strain>
    </source>
</reference>
<keyword evidence="2" id="KW-1185">Reference proteome</keyword>